<keyword evidence="2" id="KW-1185">Reference proteome</keyword>
<protein>
    <submittedName>
        <fullName evidence="1">TonB-linked SusC/RagA family outer membrane protein</fullName>
    </submittedName>
</protein>
<reference evidence="1" key="1">
    <citation type="submission" date="2023-07" db="EMBL/GenBank/DDBJ databases">
        <title>Sorghum-associated microbial communities from plants grown in Nebraska, USA.</title>
        <authorList>
            <person name="Schachtman D."/>
        </authorList>
    </citation>
    <scope>NUCLEOTIDE SEQUENCE</scope>
    <source>
        <strain evidence="1">2697</strain>
    </source>
</reference>
<gene>
    <name evidence="1" type="ORF">J2X78_000753</name>
</gene>
<comment type="caution">
    <text evidence="1">The sequence shown here is derived from an EMBL/GenBank/DDBJ whole genome shotgun (WGS) entry which is preliminary data.</text>
</comment>
<organism evidence="1 2">
    <name type="scientific">Pedobacter africanus</name>
    <dbReference type="NCBI Taxonomy" id="151894"/>
    <lineage>
        <taxon>Bacteria</taxon>
        <taxon>Pseudomonadati</taxon>
        <taxon>Bacteroidota</taxon>
        <taxon>Sphingobacteriia</taxon>
        <taxon>Sphingobacteriales</taxon>
        <taxon>Sphingobacteriaceae</taxon>
        <taxon>Pedobacter</taxon>
    </lineage>
</organism>
<accession>A0ACC6KSM5</accession>
<evidence type="ECO:0000313" key="2">
    <source>
        <dbReference type="Proteomes" id="UP001246858"/>
    </source>
</evidence>
<sequence>MRLTTAILIVTMLQVSAATFGQRVTLNEQKSSIENVLKKIRSQTGYDFLFERKLVRSAGLVDLKLNNVTLDEALKTLFSKVPLTYNIDGKIVVIEAKKKSILDKVIDLFSEIDVKGRVLDEEGKPLPGATISIIFQESSENKKTGDFSMMVKGRKAVTITNAAGEFELKSIDEKAYIIISYTGYQDYSVKAAKDLGTIKMKLSGNLEEVIVSTGYQKISKERSSGSFSKPDMEVLANRATSTNIIQRLDGLIPGLVINNSPTSGKQQFLIRGLTTLPTVQNYTSASPLFVVDGIAVPDISFINPQDVLDVTVLKDATAASIWGARASNGVIVIVTRKGENSQKLKINYDAFANFQGRPDIEYFPVLNSQQYIQASKETFDPVSFAYNPAYSPATGNTGYSPDRQIEWDFSRGKISAAVRASRLDSLAAINNLSQMRDIFYRPQTLMNHTLSMSGGTEKYANYTSLAYTGNQNYIPGNKDNTFKINTRNDYTFNSWIKAFFIGDLTNQRTGSNRAVSPDNRFLPYQLFRDAQGNNIDMSYLGFLPNEAIGPIASLTGRSLNYNPLSNAETGTTNSNALIARLTSGLTINLYKGLRYEGVFGYTRGTNRTTIYDDNTNYSQNILLLRFAQNNNGNIKYNLPNTGGRYAVSSLTDENWTLRNQLVYDYATLNQLHQLSVLAGYEEQEQKNIITGNTVYGYDQNAETSVLLDYNTLATTGIVGGILPSLGGNAIFGGNSTLGEAPVTQHESLLRFRSYYANLGYTYGKRYTINASWRQDKSNLFGINKSAQRKPAWSVGGKWALSNEEFMQSVSFVNDLSARITYGIGGNSPLPGKSASQDVLRPLSNPYVPGGQGYYVATAGNKNLTWEQTRTLNIGLDLSLLDRRLNASLDYYQKKSTDLIGPLEVNPFTGFPTIVGNVGDLSNKGIEAAINSVNIRNHSFQWNSSFTLAYNKNKITKINLLTAVATGRDQIAAQYLPNYPAFSVFAYNYAGLDANGNPLVRHSDGTTSLGMTNADLPKVNDVLFKGVFQPAWSGGLSNTFAYKGLSLNINVIYNLGHVMFRDVNNTYIESTQGYGFISNQNFQIGNLHADFANRWQKPGDENRTDIPGYKTPSDNADRNTAYYIYGNQNVVSASYMKIRDLGLTYAFPRSVIGKLKIEGLSLRAGMSNIMLWKANDYGIDPEFQDARYGSRSLPTGQNAFNVGVHLTL</sequence>
<proteinExistence type="predicted"/>
<name>A0ACC6KSM5_9SPHI</name>
<evidence type="ECO:0000313" key="1">
    <source>
        <dbReference type="EMBL" id="MDR6782201.1"/>
    </source>
</evidence>
<dbReference type="Proteomes" id="UP001246858">
    <property type="component" value="Unassembled WGS sequence"/>
</dbReference>
<dbReference type="EMBL" id="JAVDTF010000001">
    <property type="protein sequence ID" value="MDR6782201.1"/>
    <property type="molecule type" value="Genomic_DNA"/>
</dbReference>